<evidence type="ECO:0000313" key="1">
    <source>
        <dbReference type="EMBL" id="CAG8545896.1"/>
    </source>
</evidence>
<keyword evidence="2" id="KW-1185">Reference proteome</keyword>
<sequence>IRRAQQKAKKKIHKMSTNQTYDILKGELFPFENSSTPQPSLQQHISTYSSQSLSQNINVIVIGTLYPLRSPYKP</sequence>
<evidence type="ECO:0000313" key="2">
    <source>
        <dbReference type="Proteomes" id="UP000789525"/>
    </source>
</evidence>
<name>A0ACA9LS60_9GLOM</name>
<reference evidence="1" key="1">
    <citation type="submission" date="2021-06" db="EMBL/GenBank/DDBJ databases">
        <authorList>
            <person name="Kallberg Y."/>
            <person name="Tangrot J."/>
            <person name="Rosling A."/>
        </authorList>
    </citation>
    <scope>NUCLEOTIDE SEQUENCE</scope>
    <source>
        <strain evidence="1">CL356</strain>
    </source>
</reference>
<proteinExistence type="predicted"/>
<dbReference type="EMBL" id="CAJVPT010007872">
    <property type="protein sequence ID" value="CAG8545896.1"/>
    <property type="molecule type" value="Genomic_DNA"/>
</dbReference>
<protein>
    <submittedName>
        <fullName evidence="1">10798_t:CDS:1</fullName>
    </submittedName>
</protein>
<gene>
    <name evidence="1" type="ORF">ACOLOM_LOCUS4656</name>
</gene>
<accession>A0ACA9LS60</accession>
<feature type="non-terminal residue" evidence="1">
    <location>
        <position position="1"/>
    </location>
</feature>
<organism evidence="1 2">
    <name type="scientific">Acaulospora colombiana</name>
    <dbReference type="NCBI Taxonomy" id="27376"/>
    <lineage>
        <taxon>Eukaryota</taxon>
        <taxon>Fungi</taxon>
        <taxon>Fungi incertae sedis</taxon>
        <taxon>Mucoromycota</taxon>
        <taxon>Glomeromycotina</taxon>
        <taxon>Glomeromycetes</taxon>
        <taxon>Diversisporales</taxon>
        <taxon>Acaulosporaceae</taxon>
        <taxon>Acaulospora</taxon>
    </lineage>
</organism>
<dbReference type="Proteomes" id="UP000789525">
    <property type="component" value="Unassembled WGS sequence"/>
</dbReference>
<comment type="caution">
    <text evidence="1">The sequence shown here is derived from an EMBL/GenBank/DDBJ whole genome shotgun (WGS) entry which is preliminary data.</text>
</comment>